<protein>
    <recommendedName>
        <fullName evidence="5">Signal peptidase I</fullName>
        <ecNumber evidence="5">3.4.21.89</ecNumber>
    </recommendedName>
</protein>
<keyword evidence="8" id="KW-1185">Reference proteome</keyword>
<dbReference type="EC" id="3.4.21.89" evidence="5"/>
<proteinExistence type="predicted"/>
<reference evidence="7 8" key="1">
    <citation type="journal article" date="2023" name="Int. J. Syst. Evol. Microbiol.">
        <title>Arthrobacter mangrovi sp. nov., an actinobacterium isolated from the rhizosphere of a mangrove.</title>
        <authorList>
            <person name="Hamada M."/>
            <person name="Saitou S."/>
            <person name="Enomoto N."/>
            <person name="Nanri K."/>
            <person name="Hidaka K."/>
            <person name="Miura T."/>
            <person name="Tamura T."/>
        </authorList>
    </citation>
    <scope>NUCLEOTIDE SEQUENCE [LARGE SCALE GENOMIC DNA]</scope>
    <source>
        <strain evidence="7 8">NBRC 112813</strain>
    </source>
</reference>
<comment type="subcellular location">
    <subcellularLocation>
        <location evidence="1">Membrane</location>
    </subcellularLocation>
</comment>
<keyword evidence="4 6" id="KW-0472">Membrane</keyword>
<dbReference type="Proteomes" id="UP001209654">
    <property type="component" value="Unassembled WGS sequence"/>
</dbReference>
<evidence type="ECO:0000256" key="6">
    <source>
        <dbReference type="SAM" id="Phobius"/>
    </source>
</evidence>
<evidence type="ECO:0000256" key="4">
    <source>
        <dbReference type="ARBA" id="ARBA00023136"/>
    </source>
</evidence>
<organism evidence="7 8">
    <name type="scientific">Arthrobacter mangrovi</name>
    <dbReference type="NCBI Taxonomy" id="2966350"/>
    <lineage>
        <taxon>Bacteria</taxon>
        <taxon>Bacillati</taxon>
        <taxon>Actinomycetota</taxon>
        <taxon>Actinomycetes</taxon>
        <taxon>Micrococcales</taxon>
        <taxon>Micrococcaceae</taxon>
        <taxon>Arthrobacter</taxon>
    </lineage>
</organism>
<evidence type="ECO:0000256" key="1">
    <source>
        <dbReference type="ARBA" id="ARBA00004370"/>
    </source>
</evidence>
<dbReference type="NCBIfam" id="TIGR02228">
    <property type="entry name" value="sigpep_I_arch"/>
    <property type="match status" value="1"/>
</dbReference>
<evidence type="ECO:0000256" key="3">
    <source>
        <dbReference type="ARBA" id="ARBA00022989"/>
    </source>
</evidence>
<name>A0ABQ5MV87_9MICC</name>
<evidence type="ECO:0000313" key="7">
    <source>
        <dbReference type="EMBL" id="GLB67902.1"/>
    </source>
</evidence>
<dbReference type="InterPro" id="IPR036286">
    <property type="entry name" value="LexA/Signal_pep-like_sf"/>
</dbReference>
<evidence type="ECO:0000256" key="2">
    <source>
        <dbReference type="ARBA" id="ARBA00022692"/>
    </source>
</evidence>
<evidence type="ECO:0000256" key="5">
    <source>
        <dbReference type="NCBIfam" id="TIGR02228"/>
    </source>
</evidence>
<gene>
    <name evidence="7" type="ORF">AHIS1636_23420</name>
</gene>
<dbReference type="EMBL" id="BRVS01000009">
    <property type="protein sequence ID" value="GLB67902.1"/>
    <property type="molecule type" value="Genomic_DNA"/>
</dbReference>
<dbReference type="PANTHER" id="PTHR10806">
    <property type="entry name" value="SIGNAL PEPTIDASE COMPLEX CATALYTIC SUBUNIT SEC11"/>
    <property type="match status" value="1"/>
</dbReference>
<feature type="transmembrane region" description="Helical" evidence="6">
    <location>
        <begin position="138"/>
        <end position="156"/>
    </location>
</feature>
<dbReference type="SUPFAM" id="SSF51306">
    <property type="entry name" value="LexA/Signal peptidase"/>
    <property type="match status" value="1"/>
</dbReference>
<evidence type="ECO:0000313" key="8">
    <source>
        <dbReference type="Proteomes" id="UP001209654"/>
    </source>
</evidence>
<keyword evidence="2 6" id="KW-0812">Transmembrane</keyword>
<accession>A0ABQ5MV87</accession>
<comment type="caution">
    <text evidence="7">The sequence shown here is derived from an EMBL/GenBank/DDBJ whole genome shotgun (WGS) entry which is preliminary data.</text>
</comment>
<dbReference type="PANTHER" id="PTHR10806:SF6">
    <property type="entry name" value="SIGNAL PEPTIDASE COMPLEX CATALYTIC SUBUNIT SEC11"/>
    <property type="match status" value="1"/>
</dbReference>
<dbReference type="InterPro" id="IPR001733">
    <property type="entry name" value="Peptidase_S26B"/>
</dbReference>
<sequence>MLTSTVLIVAAAAFLFLAIGPRVLGYQTSTMLTGSMSPLINPGDVVVSVPVPVGSVAEGDIITYHIPVEDQRVETHRIIEVTTNADGTTAVRTKGDANNGADPWTATLQGDTVYRHAFTIPHLGTVIRALREPLVRNVLMYGAPALLVAGMLVSIWRKPSDGSAEAASAGSADITAPVHTNSTATIHTDTEPAYHG</sequence>
<keyword evidence="3 6" id="KW-1133">Transmembrane helix</keyword>